<sequence>MYRDLRLGEDRKDSKPSTPSSARLRRSTRTTTWAIFNYSSIYSLNFLKLPPVEPPSIGLPYDEHEIAETDQWSPYPEHGQVTFHWNLMYNKLCELAMICWKISKLLFSSRSKDDMNSSRAAAEAIGEELVIWRTQLPFELRRHSGMAPPIMEVHAISYYASITLMEFLKKPEVVPPSTPTNIEFVNKQDQRTILCVMEVYTLIEIFSKAYTTARPAPSLFQGASVGAFTLIKSLDTPENVPVFTQFCKFVIAGAKHHVLWRGIAGMIRLTAERVGVTLPSALDQELLDVTKGIFHSEDRKTLNNSQYPSYTLAKDMMREDDFTLGELLDKWDSLEIEATNDEGS</sequence>
<evidence type="ECO:0000313" key="2">
    <source>
        <dbReference type="EMBL" id="KAK5047461.1"/>
    </source>
</evidence>
<dbReference type="EMBL" id="JAVRRD010000025">
    <property type="protein sequence ID" value="KAK5047461.1"/>
    <property type="molecule type" value="Genomic_DNA"/>
</dbReference>
<evidence type="ECO:0000313" key="3">
    <source>
        <dbReference type="Proteomes" id="UP001358417"/>
    </source>
</evidence>
<organism evidence="2 3">
    <name type="scientific">Exophiala bonariae</name>
    <dbReference type="NCBI Taxonomy" id="1690606"/>
    <lineage>
        <taxon>Eukaryota</taxon>
        <taxon>Fungi</taxon>
        <taxon>Dikarya</taxon>
        <taxon>Ascomycota</taxon>
        <taxon>Pezizomycotina</taxon>
        <taxon>Eurotiomycetes</taxon>
        <taxon>Chaetothyriomycetidae</taxon>
        <taxon>Chaetothyriales</taxon>
        <taxon>Herpotrichiellaceae</taxon>
        <taxon>Exophiala</taxon>
    </lineage>
</organism>
<reference evidence="2 3" key="1">
    <citation type="submission" date="2023-08" db="EMBL/GenBank/DDBJ databases">
        <title>Black Yeasts Isolated from many extreme environments.</title>
        <authorList>
            <person name="Coleine C."/>
            <person name="Stajich J.E."/>
            <person name="Selbmann L."/>
        </authorList>
    </citation>
    <scope>NUCLEOTIDE SEQUENCE [LARGE SCALE GENOMIC DNA]</scope>
    <source>
        <strain evidence="2 3">CCFEE 5792</strain>
    </source>
</reference>
<dbReference type="PANTHER" id="PTHR47256">
    <property type="entry name" value="ZN(II)2CYS6 TRANSCRIPTION FACTOR (EUROFUNG)-RELATED"/>
    <property type="match status" value="1"/>
</dbReference>
<proteinExistence type="predicted"/>
<feature type="compositionally biased region" description="Basic and acidic residues" evidence="1">
    <location>
        <begin position="1"/>
        <end position="15"/>
    </location>
</feature>
<dbReference type="Proteomes" id="UP001358417">
    <property type="component" value="Unassembled WGS sequence"/>
</dbReference>
<dbReference type="GeneID" id="89974729"/>
<feature type="region of interest" description="Disordered" evidence="1">
    <location>
        <begin position="1"/>
        <end position="23"/>
    </location>
</feature>
<keyword evidence="3" id="KW-1185">Reference proteome</keyword>
<dbReference type="AlphaFoldDB" id="A0AAV9N120"/>
<gene>
    <name evidence="2" type="ORF">LTR84_006557</name>
</gene>
<accession>A0AAV9N120</accession>
<comment type="caution">
    <text evidence="2">The sequence shown here is derived from an EMBL/GenBank/DDBJ whole genome shotgun (WGS) entry which is preliminary data.</text>
</comment>
<dbReference type="CDD" id="cd12148">
    <property type="entry name" value="fungal_TF_MHR"/>
    <property type="match status" value="1"/>
</dbReference>
<name>A0AAV9N120_9EURO</name>
<dbReference type="InterPro" id="IPR053187">
    <property type="entry name" value="Notoamide_regulator"/>
</dbReference>
<protein>
    <recommendedName>
        <fullName evidence="4">Transcription factor domain-containing protein</fullName>
    </recommendedName>
</protein>
<dbReference type="RefSeq" id="XP_064703005.1">
    <property type="nucleotide sequence ID" value="XM_064850118.1"/>
</dbReference>
<evidence type="ECO:0008006" key="4">
    <source>
        <dbReference type="Google" id="ProtNLM"/>
    </source>
</evidence>
<evidence type="ECO:0000256" key="1">
    <source>
        <dbReference type="SAM" id="MobiDB-lite"/>
    </source>
</evidence>
<dbReference type="PANTHER" id="PTHR47256:SF4">
    <property type="entry name" value="ZN(II)2CYS6 TRANSCRIPTION FACTOR (EUROFUNG)"/>
    <property type="match status" value="1"/>
</dbReference>